<evidence type="ECO:0000259" key="1">
    <source>
        <dbReference type="Pfam" id="PF00534"/>
    </source>
</evidence>
<feature type="domain" description="Glycosyltransferase subfamily 4-like N-terminal" evidence="2">
    <location>
        <begin position="92"/>
        <end position="201"/>
    </location>
</feature>
<dbReference type="Pfam" id="PF00534">
    <property type="entry name" value="Glycos_transf_1"/>
    <property type="match status" value="1"/>
</dbReference>
<keyword evidence="3" id="KW-0328">Glycosyltransferase</keyword>
<dbReference type="InterPro" id="IPR028098">
    <property type="entry name" value="Glyco_trans_4-like_N"/>
</dbReference>
<dbReference type="GO" id="GO:0016758">
    <property type="term" value="F:hexosyltransferase activity"/>
    <property type="evidence" value="ECO:0007669"/>
    <property type="project" value="TreeGrafter"/>
</dbReference>
<dbReference type="Pfam" id="PF13439">
    <property type="entry name" value="Glyco_transf_4"/>
    <property type="match status" value="1"/>
</dbReference>
<dbReference type="EMBL" id="JAMLDX010000001">
    <property type="protein sequence ID" value="MCP3728834.1"/>
    <property type="molecule type" value="Genomic_DNA"/>
</dbReference>
<dbReference type="RefSeq" id="WP_254290771.1">
    <property type="nucleotide sequence ID" value="NZ_JAMLDX010000001.1"/>
</dbReference>
<evidence type="ECO:0000313" key="3">
    <source>
        <dbReference type="EMBL" id="MCP3728834.1"/>
    </source>
</evidence>
<dbReference type="InterPro" id="IPR001296">
    <property type="entry name" value="Glyco_trans_1"/>
</dbReference>
<comment type="caution">
    <text evidence="3">The sequence shown here is derived from an EMBL/GenBank/DDBJ whole genome shotgun (WGS) entry which is preliminary data.</text>
</comment>
<dbReference type="InterPro" id="IPR050194">
    <property type="entry name" value="Glycosyltransferase_grp1"/>
</dbReference>
<dbReference type="EC" id="2.4.-.-" evidence="3"/>
<keyword evidence="3" id="KW-0808">Transferase</keyword>
<evidence type="ECO:0000259" key="2">
    <source>
        <dbReference type="Pfam" id="PF13439"/>
    </source>
</evidence>
<gene>
    <name evidence="3" type="ORF">M9978_00180</name>
</gene>
<feature type="domain" description="Glycosyl transferase family 1" evidence="1">
    <location>
        <begin position="212"/>
        <end position="362"/>
    </location>
</feature>
<protein>
    <submittedName>
        <fullName evidence="3">Glycosyltransferase</fullName>
        <ecNumber evidence="3">2.4.-.-</ecNumber>
    </submittedName>
</protein>
<proteinExistence type="predicted"/>
<dbReference type="AlphaFoldDB" id="A0A9X2HGP0"/>
<evidence type="ECO:0000313" key="4">
    <source>
        <dbReference type="Proteomes" id="UP001139451"/>
    </source>
</evidence>
<dbReference type="SUPFAM" id="SSF53756">
    <property type="entry name" value="UDP-Glycosyltransferase/glycogen phosphorylase"/>
    <property type="match status" value="1"/>
</dbReference>
<organism evidence="3 4">
    <name type="scientific">Sphingomonas tagetis</name>
    <dbReference type="NCBI Taxonomy" id="2949092"/>
    <lineage>
        <taxon>Bacteria</taxon>
        <taxon>Pseudomonadati</taxon>
        <taxon>Pseudomonadota</taxon>
        <taxon>Alphaproteobacteria</taxon>
        <taxon>Sphingomonadales</taxon>
        <taxon>Sphingomonadaceae</taxon>
        <taxon>Sphingomonas</taxon>
    </lineage>
</organism>
<keyword evidence="4" id="KW-1185">Reference proteome</keyword>
<dbReference type="Proteomes" id="UP001139451">
    <property type="component" value="Unassembled WGS sequence"/>
</dbReference>
<dbReference type="PANTHER" id="PTHR45947">
    <property type="entry name" value="SULFOQUINOVOSYL TRANSFERASE SQD2"/>
    <property type="match status" value="1"/>
</dbReference>
<dbReference type="Gene3D" id="3.40.50.2000">
    <property type="entry name" value="Glycogen Phosphorylase B"/>
    <property type="match status" value="2"/>
</dbReference>
<accession>A0A9X2HGP0</accession>
<dbReference type="PANTHER" id="PTHR45947:SF3">
    <property type="entry name" value="SULFOQUINOVOSYL TRANSFERASE SQD2"/>
    <property type="match status" value="1"/>
</dbReference>
<name>A0A9X2HGP0_9SPHN</name>
<sequence length="390" mass="40693">MLRVLTLSSLFPDASRPNFGVFVERQTLGLAAHPDVELKLVAPLGLPPWPLSRAARYRALAGLPAHEHWKGVETWRPHFLNVPGTGGRFHADRLTRRLAPLLTRIRRDFAFDVIDASFFFPDGPAAVALGRRFGVPVSVKARGADIHHWGSAPATAPQVIAAGQAADGLLCVSQAMKADMVALGMPAARIRVHHTGVDLTRFAPSDQAAAKAALGVEGPLVASVGALIPRKGHDIVIDAMATLPGVQLRIAGEGPERPRLAAQIARLGVGDRVKLLGSVAHGELPPLLAAADVMALASSSEGLANAWVEALASGTPLVISDAGGAREVVTAPEAGRVAARNAGAFASAIGELLAAPPPRETVRAMAAGFTWEANTAALYDHLRGLVTARG</sequence>
<reference evidence="3" key="1">
    <citation type="submission" date="2022-05" db="EMBL/GenBank/DDBJ databases">
        <title>Sphingomonas sp. strain MG17 Genome sequencing and assembly.</title>
        <authorList>
            <person name="Kim I."/>
        </authorList>
    </citation>
    <scope>NUCLEOTIDE SEQUENCE</scope>
    <source>
        <strain evidence="3">MG17</strain>
    </source>
</reference>